<keyword evidence="2" id="KW-1185">Reference proteome</keyword>
<reference evidence="3" key="1">
    <citation type="submission" date="2016-11" db="UniProtKB">
        <authorList>
            <consortium name="WormBaseParasite"/>
        </authorList>
    </citation>
    <scope>IDENTIFICATION</scope>
</reference>
<proteinExistence type="predicted"/>
<protein>
    <submittedName>
        <fullName evidence="3">Uncharacterized protein</fullName>
    </submittedName>
</protein>
<sequence length="169" mass="18340">MTDQEAPKQLARSTLPKASQLPPPAAPQAAPLTAPPPLAPSNVTPGDNQPLGCGWDILTNSCKDVFGLGWCLECRDFGNIFFHDCKCARRSPMVPSVPPQNPPQVPQVTPYPIVAPQPQIQIPQVPQVQLPQVPQVPQVPQIPQVPQFPQIPQPGVLPPPPQQLFFLRT</sequence>
<feature type="region of interest" description="Disordered" evidence="1">
    <location>
        <begin position="1"/>
        <end position="45"/>
    </location>
</feature>
<accession>A0A1I8AEL8</accession>
<dbReference type="AlphaFoldDB" id="A0A1I8AEL8"/>
<dbReference type="WBParaSite" id="L893_g4827.t1">
    <property type="protein sequence ID" value="L893_g4827.t1"/>
    <property type="gene ID" value="L893_g4827"/>
</dbReference>
<dbReference type="Proteomes" id="UP000095287">
    <property type="component" value="Unplaced"/>
</dbReference>
<evidence type="ECO:0000313" key="3">
    <source>
        <dbReference type="WBParaSite" id="L893_g4827.t1"/>
    </source>
</evidence>
<name>A0A1I8AEL8_9BILA</name>
<evidence type="ECO:0000256" key="1">
    <source>
        <dbReference type="SAM" id="MobiDB-lite"/>
    </source>
</evidence>
<organism evidence="2 3">
    <name type="scientific">Steinernema glaseri</name>
    <dbReference type="NCBI Taxonomy" id="37863"/>
    <lineage>
        <taxon>Eukaryota</taxon>
        <taxon>Metazoa</taxon>
        <taxon>Ecdysozoa</taxon>
        <taxon>Nematoda</taxon>
        <taxon>Chromadorea</taxon>
        <taxon>Rhabditida</taxon>
        <taxon>Tylenchina</taxon>
        <taxon>Panagrolaimomorpha</taxon>
        <taxon>Strongyloidoidea</taxon>
        <taxon>Steinernematidae</taxon>
        <taxon>Steinernema</taxon>
    </lineage>
</organism>
<evidence type="ECO:0000313" key="2">
    <source>
        <dbReference type="Proteomes" id="UP000095287"/>
    </source>
</evidence>